<evidence type="ECO:0000313" key="3">
    <source>
        <dbReference type="Proteomes" id="UP001451571"/>
    </source>
</evidence>
<accession>A0ABZ3EZ72</accession>
<dbReference type="InterPro" id="IPR041657">
    <property type="entry name" value="HTH_17"/>
</dbReference>
<proteinExistence type="predicted"/>
<organism evidence="2 3">
    <name type="scientific">Kineothrix sedimenti</name>
    <dbReference type="NCBI Taxonomy" id="3123317"/>
    <lineage>
        <taxon>Bacteria</taxon>
        <taxon>Bacillati</taxon>
        <taxon>Bacillota</taxon>
        <taxon>Clostridia</taxon>
        <taxon>Lachnospirales</taxon>
        <taxon>Lachnospiraceae</taxon>
        <taxon>Kineothrix</taxon>
    </lineage>
</organism>
<keyword evidence="3" id="KW-1185">Reference proteome</keyword>
<dbReference type="Pfam" id="PF12728">
    <property type="entry name" value="HTH_17"/>
    <property type="match status" value="1"/>
</dbReference>
<reference evidence="2 3" key="1">
    <citation type="submission" date="2024-02" db="EMBL/GenBank/DDBJ databases">
        <title>Bacterial strain from lacustrine sediment.</title>
        <authorList>
            <person name="Petit C."/>
            <person name="Fadhlaoui K."/>
        </authorList>
    </citation>
    <scope>NUCLEOTIDE SEQUENCE [LARGE SCALE GENOMIC DNA]</scope>
    <source>
        <strain evidence="2 3">IPX-CK</strain>
    </source>
</reference>
<protein>
    <submittedName>
        <fullName evidence="2">Helix-turn-helix domain-containing protein</fullName>
    </submittedName>
</protein>
<gene>
    <name evidence="2" type="ORF">V6984_02925</name>
</gene>
<name>A0ABZ3EZ72_9FIRM</name>
<dbReference type="RefSeq" id="WP_342758319.1">
    <property type="nucleotide sequence ID" value="NZ_CP146256.1"/>
</dbReference>
<dbReference type="EMBL" id="CP146256">
    <property type="protein sequence ID" value="XAH74735.1"/>
    <property type="molecule type" value="Genomic_DNA"/>
</dbReference>
<feature type="domain" description="Helix-turn-helix" evidence="1">
    <location>
        <begin position="3"/>
        <end position="44"/>
    </location>
</feature>
<evidence type="ECO:0000313" key="2">
    <source>
        <dbReference type="EMBL" id="XAH74735.1"/>
    </source>
</evidence>
<dbReference type="Proteomes" id="UP001451571">
    <property type="component" value="Chromosome"/>
</dbReference>
<sequence length="68" mass="7962">MEYLSISQTAEKWNISTRRIRRLCTEGRIDGAYKVGAYWLIPEDAEKPKDERVKTGKYAKLQKRENDG</sequence>
<evidence type="ECO:0000259" key="1">
    <source>
        <dbReference type="Pfam" id="PF12728"/>
    </source>
</evidence>